<dbReference type="RefSeq" id="WP_015182148.1">
    <property type="nucleotide sequence ID" value="NC_019738.1"/>
</dbReference>
<accession>K9WDW4</accession>
<dbReference type="AlphaFoldDB" id="K9WDW4"/>
<dbReference type="GO" id="GO:0016747">
    <property type="term" value="F:acyltransferase activity, transferring groups other than amino-acyl groups"/>
    <property type="evidence" value="ECO:0007669"/>
    <property type="project" value="InterPro"/>
</dbReference>
<evidence type="ECO:0000259" key="1">
    <source>
        <dbReference type="PROSITE" id="PS51186"/>
    </source>
</evidence>
<dbReference type="GO" id="GO:0005840">
    <property type="term" value="C:ribosome"/>
    <property type="evidence" value="ECO:0007669"/>
    <property type="project" value="UniProtKB-KW"/>
</dbReference>
<dbReference type="InterPro" id="IPR016181">
    <property type="entry name" value="Acyl_CoA_acyltransferase"/>
</dbReference>
<dbReference type="InterPro" id="IPR000182">
    <property type="entry name" value="GNAT_dom"/>
</dbReference>
<gene>
    <name evidence="2" type="ORF">Mic7113_2181</name>
</gene>
<dbReference type="PANTHER" id="PTHR43792:SF1">
    <property type="entry name" value="N-ACETYLTRANSFERASE DOMAIN-CONTAINING PROTEIN"/>
    <property type="match status" value="1"/>
</dbReference>
<dbReference type="HOGENOM" id="CLU_013985_3_1_3"/>
<protein>
    <submittedName>
        <fullName evidence="2">Acetyltransferase, ribosomal protein N-acetylase</fullName>
    </submittedName>
</protein>
<evidence type="ECO:0000313" key="2">
    <source>
        <dbReference type="EMBL" id="AFZ17996.1"/>
    </source>
</evidence>
<dbReference type="KEGG" id="mic:Mic7113_2181"/>
<dbReference type="eggNOG" id="COG1670">
    <property type="taxonomic scope" value="Bacteria"/>
</dbReference>
<keyword evidence="2" id="KW-0808">Transferase</keyword>
<feature type="domain" description="N-acetyltransferase" evidence="1">
    <location>
        <begin position="12"/>
        <end position="170"/>
    </location>
</feature>
<dbReference type="SUPFAM" id="SSF55729">
    <property type="entry name" value="Acyl-CoA N-acyltransferases (Nat)"/>
    <property type="match status" value="1"/>
</dbReference>
<keyword evidence="3" id="KW-1185">Reference proteome</keyword>
<proteinExistence type="predicted"/>
<reference evidence="2 3" key="1">
    <citation type="submission" date="2012-06" db="EMBL/GenBank/DDBJ databases">
        <title>Finished chromosome of genome of Microcoleus sp. PCC 7113.</title>
        <authorList>
            <consortium name="US DOE Joint Genome Institute"/>
            <person name="Gugger M."/>
            <person name="Coursin T."/>
            <person name="Rippka R."/>
            <person name="Tandeau De Marsac N."/>
            <person name="Huntemann M."/>
            <person name="Wei C.-L."/>
            <person name="Han J."/>
            <person name="Detter J.C."/>
            <person name="Han C."/>
            <person name="Tapia R."/>
            <person name="Chen A."/>
            <person name="Kyrpides N."/>
            <person name="Mavromatis K."/>
            <person name="Markowitz V."/>
            <person name="Szeto E."/>
            <person name="Ivanova N."/>
            <person name="Pagani I."/>
            <person name="Pati A."/>
            <person name="Goodwin L."/>
            <person name="Nordberg H.P."/>
            <person name="Cantor M.N."/>
            <person name="Hua S.X."/>
            <person name="Woyke T."/>
            <person name="Kerfeld C.A."/>
        </authorList>
    </citation>
    <scope>NUCLEOTIDE SEQUENCE [LARGE SCALE GENOMIC DNA]</scope>
    <source>
        <strain evidence="2 3">PCC 7113</strain>
    </source>
</reference>
<dbReference type="Gene3D" id="3.40.630.30">
    <property type="match status" value="1"/>
</dbReference>
<dbReference type="PROSITE" id="PS51186">
    <property type="entry name" value="GNAT"/>
    <property type="match status" value="1"/>
</dbReference>
<dbReference type="InterPro" id="IPR051531">
    <property type="entry name" value="N-acetyltransferase"/>
</dbReference>
<dbReference type="PANTHER" id="PTHR43792">
    <property type="entry name" value="GNAT FAMILY, PUTATIVE (AFU_ORTHOLOGUE AFUA_3G00765)-RELATED-RELATED"/>
    <property type="match status" value="1"/>
</dbReference>
<dbReference type="OrthoDB" id="509947at2"/>
<keyword evidence="2" id="KW-0687">Ribonucleoprotein</keyword>
<evidence type="ECO:0000313" key="3">
    <source>
        <dbReference type="Proteomes" id="UP000010471"/>
    </source>
</evidence>
<dbReference type="EMBL" id="CP003630">
    <property type="protein sequence ID" value="AFZ17996.1"/>
    <property type="molecule type" value="Genomic_DNA"/>
</dbReference>
<name>K9WDW4_9CYAN</name>
<sequence length="177" mass="20582">MQLIETFHTDRLIATCLRAEDYGNLCRMHQDATVMATLAGIRSDDETQRMLDQELEHWHRYGFGLWAFRDKLDGRFVGRGGLRKTHVCGHDEVELAYALMSEYWGKGLATEMAQASLQVGFEQLGLVDVVCFTMTTNYASQRVMQKMGFKYERDFVRADLPHVFYRLTAEEWQGNRR</sequence>
<dbReference type="Pfam" id="PF13302">
    <property type="entry name" value="Acetyltransf_3"/>
    <property type="match status" value="1"/>
</dbReference>
<organism evidence="2 3">
    <name type="scientific">Allocoleopsis franciscana PCC 7113</name>
    <dbReference type="NCBI Taxonomy" id="1173027"/>
    <lineage>
        <taxon>Bacteria</taxon>
        <taxon>Bacillati</taxon>
        <taxon>Cyanobacteriota</taxon>
        <taxon>Cyanophyceae</taxon>
        <taxon>Coleofasciculales</taxon>
        <taxon>Coleofasciculaceae</taxon>
        <taxon>Allocoleopsis</taxon>
        <taxon>Allocoleopsis franciscana</taxon>
    </lineage>
</organism>
<dbReference type="Proteomes" id="UP000010471">
    <property type="component" value="Chromosome"/>
</dbReference>
<dbReference type="STRING" id="1173027.Mic7113_2181"/>
<keyword evidence="2" id="KW-0689">Ribosomal protein</keyword>